<dbReference type="PANTHER" id="PTHR37422">
    <property type="entry name" value="TEICHURONIC ACID BIOSYNTHESIS PROTEIN TUAE"/>
    <property type="match status" value="1"/>
</dbReference>
<feature type="transmembrane region" description="Helical" evidence="5">
    <location>
        <begin position="389"/>
        <end position="407"/>
    </location>
</feature>
<evidence type="ECO:0000256" key="2">
    <source>
        <dbReference type="ARBA" id="ARBA00022692"/>
    </source>
</evidence>
<evidence type="ECO:0000259" key="6">
    <source>
        <dbReference type="Pfam" id="PF04932"/>
    </source>
</evidence>
<dbReference type="GO" id="GO:0016020">
    <property type="term" value="C:membrane"/>
    <property type="evidence" value="ECO:0007669"/>
    <property type="project" value="UniProtKB-SubCell"/>
</dbReference>
<evidence type="ECO:0000256" key="4">
    <source>
        <dbReference type="ARBA" id="ARBA00023136"/>
    </source>
</evidence>
<feature type="transmembrane region" description="Helical" evidence="5">
    <location>
        <begin position="44"/>
        <end position="61"/>
    </location>
</feature>
<keyword evidence="2 5" id="KW-0812">Transmembrane</keyword>
<dbReference type="InterPro" id="IPR007016">
    <property type="entry name" value="O-antigen_ligase-rel_domated"/>
</dbReference>
<accession>A0A1F8FAJ5</accession>
<feature type="transmembrane region" description="Helical" evidence="5">
    <location>
        <begin position="96"/>
        <end position="113"/>
    </location>
</feature>
<reference evidence="7 8" key="1">
    <citation type="journal article" date="2016" name="Nat. Commun.">
        <title>Thousands of microbial genomes shed light on interconnected biogeochemical processes in an aquifer system.</title>
        <authorList>
            <person name="Anantharaman K."/>
            <person name="Brown C.T."/>
            <person name="Hug L.A."/>
            <person name="Sharon I."/>
            <person name="Castelle C.J."/>
            <person name="Probst A.J."/>
            <person name="Thomas B.C."/>
            <person name="Singh A."/>
            <person name="Wilkins M.J."/>
            <person name="Karaoz U."/>
            <person name="Brodie E.L."/>
            <person name="Williams K.H."/>
            <person name="Hubbard S.S."/>
            <person name="Banfield J.F."/>
        </authorList>
    </citation>
    <scope>NUCLEOTIDE SEQUENCE [LARGE SCALE GENOMIC DNA]</scope>
</reference>
<feature type="transmembrane region" description="Helical" evidence="5">
    <location>
        <begin position="274"/>
        <end position="291"/>
    </location>
</feature>
<dbReference type="EMBL" id="MGJP01000013">
    <property type="protein sequence ID" value="OGN10214.1"/>
    <property type="molecule type" value="Genomic_DNA"/>
</dbReference>
<evidence type="ECO:0000313" key="8">
    <source>
        <dbReference type="Proteomes" id="UP000177167"/>
    </source>
</evidence>
<feature type="transmembrane region" description="Helical" evidence="5">
    <location>
        <begin position="220"/>
        <end position="237"/>
    </location>
</feature>
<feature type="transmembrane region" description="Helical" evidence="5">
    <location>
        <begin position="73"/>
        <end position="90"/>
    </location>
</feature>
<dbReference type="PANTHER" id="PTHR37422:SF17">
    <property type="entry name" value="O-ANTIGEN LIGASE"/>
    <property type="match status" value="1"/>
</dbReference>
<dbReference type="AlphaFoldDB" id="A0A1F8FAJ5"/>
<feature type="transmembrane region" description="Helical" evidence="5">
    <location>
        <begin position="353"/>
        <end position="377"/>
    </location>
</feature>
<evidence type="ECO:0000256" key="5">
    <source>
        <dbReference type="SAM" id="Phobius"/>
    </source>
</evidence>
<organism evidence="7 8">
    <name type="scientific">Candidatus Yanofskybacteria bacterium RIFCSPHIGHO2_02_FULL_41_11</name>
    <dbReference type="NCBI Taxonomy" id="1802675"/>
    <lineage>
        <taxon>Bacteria</taxon>
        <taxon>Candidatus Yanofskyibacteriota</taxon>
    </lineage>
</organism>
<comment type="subcellular location">
    <subcellularLocation>
        <location evidence="1">Membrane</location>
        <topology evidence="1">Multi-pass membrane protein</topology>
    </subcellularLocation>
</comment>
<sequence>MKESFFMIKRAEELLFYLLLFSIPFQTRLILWQQNWYFNEWQAVSLYGTDLLLIILFYFWFKTSLKFKLQIQDYFLLLFLLFSGLSILNADSMVISTYQFLKLTEFVLFYFYIKNYALGKFNVFNSFAAVLIGGFFQAIISIGQFIKQSDFGLRLFGETLLSPEIPGIATFINTVGEKILRPYGTTSHPNILAAYLFVVVFTFYAYFLYKRRTENKKREYALLAFYGILLFAFLLTFSRTVIFIFLIGLFIRWILLLFKGLLRKERLKIRISRIATVSLLVGIIFSFLYWSEIKSRASISSSDEAVALRLYYNNESLKYGVNLTGVGIGNFTNWLMEKNPYQERWFYQPVHNIYLLIYSETGLFGVAFFLLFLIYLIKTFISETGLKTVPEYSVLLMVASVLFIGFFDHFLLTLQQGRLVFWLLLAMLNTNYTQKIAHHT</sequence>
<proteinExistence type="predicted"/>
<feature type="transmembrane region" description="Helical" evidence="5">
    <location>
        <begin position="191"/>
        <end position="208"/>
    </location>
</feature>
<dbReference type="Proteomes" id="UP000177167">
    <property type="component" value="Unassembled WGS sequence"/>
</dbReference>
<protein>
    <recommendedName>
        <fullName evidence="6">O-antigen ligase-related domain-containing protein</fullName>
    </recommendedName>
</protein>
<feature type="transmembrane region" description="Helical" evidence="5">
    <location>
        <begin position="243"/>
        <end position="262"/>
    </location>
</feature>
<evidence type="ECO:0000313" key="7">
    <source>
        <dbReference type="EMBL" id="OGN10214.1"/>
    </source>
</evidence>
<evidence type="ECO:0000256" key="3">
    <source>
        <dbReference type="ARBA" id="ARBA00022989"/>
    </source>
</evidence>
<feature type="transmembrane region" description="Helical" evidence="5">
    <location>
        <begin position="125"/>
        <end position="146"/>
    </location>
</feature>
<feature type="transmembrane region" description="Helical" evidence="5">
    <location>
        <begin position="14"/>
        <end position="32"/>
    </location>
</feature>
<evidence type="ECO:0000256" key="1">
    <source>
        <dbReference type="ARBA" id="ARBA00004141"/>
    </source>
</evidence>
<dbReference type="InterPro" id="IPR051533">
    <property type="entry name" value="WaaL-like"/>
</dbReference>
<gene>
    <name evidence="7" type="ORF">A3J46_05930</name>
</gene>
<dbReference type="Pfam" id="PF04932">
    <property type="entry name" value="Wzy_C"/>
    <property type="match status" value="1"/>
</dbReference>
<comment type="caution">
    <text evidence="7">The sequence shown here is derived from an EMBL/GenBank/DDBJ whole genome shotgun (WGS) entry which is preliminary data.</text>
</comment>
<name>A0A1F8FAJ5_9BACT</name>
<keyword evidence="4 5" id="KW-0472">Membrane</keyword>
<keyword evidence="3 5" id="KW-1133">Transmembrane helix</keyword>
<feature type="domain" description="O-antigen ligase-related" evidence="6">
    <location>
        <begin position="228"/>
        <end position="370"/>
    </location>
</feature>